<feature type="transmembrane region" description="Helical" evidence="2">
    <location>
        <begin position="207"/>
        <end position="226"/>
    </location>
</feature>
<sequence length="390" mass="42186">MVILPMLVSAQVAEGIRGLQEVLETLHTTMKGESRHLVGVASGLGGFGALFYIAARVWKHLAAAEPIDFYPLLRPFAIGFCIINFSAVLAVIEGVMKPTVTGTAAMIEGSNQAIARLLDEKEKALKTTPQWEMYVGVSNKGDRDKWLKYTYDKDPADEGFFDGIGNDIRFAMDKAAYSFRSSVREWMSEVLKIVYEAAALCINTLRIFQLIVLAILGPVVFAISIFDGFQHTLTVWLARYINIFLWLPVANIFGSIIAKIQEEMLKLDLKQINEGSYWEAKTFFSPTDIGYMIFLIIGIVGYFTVPSVANYIVHAAGAGALQSKVTSIATSTVGAATSTATGIATMGIGATTAAGSMAMDALGDAASRMAGSMSSQKSGEGYFNDKLKGE</sequence>
<evidence type="ECO:0000256" key="1">
    <source>
        <dbReference type="SAM" id="MobiDB-lite"/>
    </source>
</evidence>
<protein>
    <submittedName>
        <fullName evidence="4">Conjugative transposon TraJ protein</fullName>
    </submittedName>
</protein>
<comment type="caution">
    <text evidence="4">The sequence shown here is derived from an EMBL/GenBank/DDBJ whole genome shotgun (WGS) entry which is preliminary data.</text>
</comment>
<keyword evidence="2" id="KW-1133">Transmembrane helix</keyword>
<keyword evidence="5" id="KW-1185">Reference proteome</keyword>
<evidence type="ECO:0000256" key="2">
    <source>
        <dbReference type="SAM" id="Phobius"/>
    </source>
</evidence>
<dbReference type="AlphaFoldDB" id="A0A4R6W862"/>
<evidence type="ECO:0000259" key="3">
    <source>
        <dbReference type="Pfam" id="PF07863"/>
    </source>
</evidence>
<feature type="transmembrane region" description="Helical" evidence="2">
    <location>
        <begin position="291"/>
        <end position="313"/>
    </location>
</feature>
<keyword evidence="2" id="KW-0812">Transmembrane</keyword>
<feature type="transmembrane region" description="Helical" evidence="2">
    <location>
        <begin position="75"/>
        <end position="96"/>
    </location>
</feature>
<organism evidence="4 5">
    <name type="scientific">Sphingobacterium yanglingense</name>
    <dbReference type="NCBI Taxonomy" id="1437280"/>
    <lineage>
        <taxon>Bacteria</taxon>
        <taxon>Pseudomonadati</taxon>
        <taxon>Bacteroidota</taxon>
        <taxon>Sphingobacteriia</taxon>
        <taxon>Sphingobacteriales</taxon>
        <taxon>Sphingobacteriaceae</taxon>
        <taxon>Sphingobacterium</taxon>
    </lineage>
</organism>
<feature type="transmembrane region" description="Helical" evidence="2">
    <location>
        <begin position="37"/>
        <end position="55"/>
    </location>
</feature>
<dbReference type="EMBL" id="SNYV01000018">
    <property type="protein sequence ID" value="TDQ73806.1"/>
    <property type="molecule type" value="Genomic_DNA"/>
</dbReference>
<reference evidence="4 5" key="1">
    <citation type="submission" date="2019-03" db="EMBL/GenBank/DDBJ databases">
        <title>Genomic Encyclopedia of Archaeal and Bacterial Type Strains, Phase II (KMG-II): from individual species to whole genera.</title>
        <authorList>
            <person name="Goeker M."/>
        </authorList>
    </citation>
    <scope>NUCLEOTIDE SEQUENCE [LARGE SCALE GENOMIC DNA]</scope>
    <source>
        <strain evidence="4 5">DSM 28353</strain>
    </source>
</reference>
<evidence type="ECO:0000313" key="5">
    <source>
        <dbReference type="Proteomes" id="UP000295292"/>
    </source>
</evidence>
<name>A0A4R6W862_9SPHI</name>
<dbReference type="Proteomes" id="UP000295292">
    <property type="component" value="Unassembled WGS sequence"/>
</dbReference>
<proteinExistence type="predicted"/>
<feature type="transmembrane region" description="Helical" evidence="2">
    <location>
        <begin position="238"/>
        <end position="258"/>
    </location>
</feature>
<feature type="domain" description="Conjugative transposon TraJ C-terminal" evidence="3">
    <location>
        <begin position="16"/>
        <end position="389"/>
    </location>
</feature>
<dbReference type="InterPro" id="IPR012424">
    <property type="entry name" value="Conjugative_transposon_TraJ_C"/>
</dbReference>
<accession>A0A4R6W862</accession>
<dbReference type="NCBIfam" id="TIGR03782">
    <property type="entry name" value="Bac_Flav_CT_J"/>
    <property type="match status" value="1"/>
</dbReference>
<evidence type="ECO:0000313" key="4">
    <source>
        <dbReference type="EMBL" id="TDQ73806.1"/>
    </source>
</evidence>
<dbReference type="Pfam" id="PF07863">
    <property type="entry name" value="CtnDOT_TraJ"/>
    <property type="match status" value="1"/>
</dbReference>
<keyword evidence="2" id="KW-0472">Membrane</keyword>
<feature type="region of interest" description="Disordered" evidence="1">
    <location>
        <begin position="371"/>
        <end position="390"/>
    </location>
</feature>
<gene>
    <name evidence="4" type="ORF">CLV99_4243</name>
</gene>
<dbReference type="InterPro" id="IPR022393">
    <property type="entry name" value="Conjugative_transposon_TraJ"/>
</dbReference>